<protein>
    <submittedName>
        <fullName evidence="1">RxLR effector protein</fullName>
    </submittedName>
</protein>
<proteinExistence type="predicted"/>
<reference evidence="2" key="1">
    <citation type="submission" date="2017-03" db="EMBL/GenBank/DDBJ databases">
        <title>Phytopthora megakarya and P. palmivora, two closely related causual agents of cacao black pod achieved similar genome size and gene model numbers by different mechanisms.</title>
        <authorList>
            <person name="Ali S."/>
            <person name="Shao J."/>
            <person name="Larry D.J."/>
            <person name="Kronmiller B."/>
            <person name="Shen D."/>
            <person name="Strem M.D."/>
            <person name="Melnick R.L."/>
            <person name="Guiltinan M.J."/>
            <person name="Tyler B.M."/>
            <person name="Meinhardt L.W."/>
            <person name="Bailey B.A."/>
        </authorList>
    </citation>
    <scope>NUCLEOTIDE SEQUENCE [LARGE SCALE GENOMIC DNA]</scope>
    <source>
        <strain evidence="2">zdho120</strain>
    </source>
</reference>
<name>A0A225V8R0_9STRA</name>
<dbReference type="OrthoDB" id="127800at2759"/>
<organism evidence="1 2">
    <name type="scientific">Phytophthora megakarya</name>
    <dbReference type="NCBI Taxonomy" id="4795"/>
    <lineage>
        <taxon>Eukaryota</taxon>
        <taxon>Sar</taxon>
        <taxon>Stramenopiles</taxon>
        <taxon>Oomycota</taxon>
        <taxon>Peronosporomycetes</taxon>
        <taxon>Peronosporales</taxon>
        <taxon>Peronosporaceae</taxon>
        <taxon>Phytophthora</taxon>
    </lineage>
</organism>
<comment type="caution">
    <text evidence="1">The sequence shown here is derived from an EMBL/GenBank/DDBJ whole genome shotgun (WGS) entry which is preliminary data.</text>
</comment>
<accession>A0A225V8R0</accession>
<sequence length="74" mass="8479">MIDGFVDNFKNRYLVPMFKTAQDNPNTEKLATKLQDALIDKWMAEGLKPDELKRMLSGVDSAEMIERYVKKLAG</sequence>
<evidence type="ECO:0000313" key="2">
    <source>
        <dbReference type="Proteomes" id="UP000198211"/>
    </source>
</evidence>
<dbReference type="Proteomes" id="UP000198211">
    <property type="component" value="Unassembled WGS sequence"/>
</dbReference>
<evidence type="ECO:0000313" key="1">
    <source>
        <dbReference type="EMBL" id="OWZ01177.1"/>
    </source>
</evidence>
<dbReference type="AlphaFoldDB" id="A0A225V8R0"/>
<dbReference type="EMBL" id="NBNE01007046">
    <property type="protein sequence ID" value="OWZ01177.1"/>
    <property type="molecule type" value="Genomic_DNA"/>
</dbReference>
<keyword evidence="2" id="KW-1185">Reference proteome</keyword>
<gene>
    <name evidence="1" type="ORF">PHMEG_00027495</name>
</gene>